<dbReference type="NCBIfam" id="TIGR03023">
    <property type="entry name" value="WcaJ_sugtrans"/>
    <property type="match status" value="1"/>
</dbReference>
<dbReference type="InterPro" id="IPR017473">
    <property type="entry name" value="Undecaprenyl-P_gluc_Ptfrase"/>
</dbReference>
<feature type="transmembrane region" description="Helical" evidence="7">
    <location>
        <begin position="12"/>
        <end position="32"/>
    </location>
</feature>
<gene>
    <name evidence="9" type="ORF">EV690_1233</name>
</gene>
<dbReference type="InterPro" id="IPR036291">
    <property type="entry name" value="NAD(P)-bd_dom_sf"/>
</dbReference>
<keyword evidence="5 7" id="KW-1133">Transmembrane helix</keyword>
<dbReference type="PANTHER" id="PTHR30576:SF21">
    <property type="entry name" value="UDP-GLUCOSE:UNDECAPRENYL-PHOSPHATE GLUCOSE-1-PHOSPHATE TRANSFERASE"/>
    <property type="match status" value="1"/>
</dbReference>
<name>A0A4R1K7M5_9GAMM</name>
<feature type="transmembrane region" description="Helical" evidence="7">
    <location>
        <begin position="76"/>
        <end position="96"/>
    </location>
</feature>
<keyword evidence="4 7" id="KW-0812">Transmembrane</keyword>
<dbReference type="RefSeq" id="WP_131912010.1">
    <property type="nucleotide sequence ID" value="NZ_OU594967.1"/>
</dbReference>
<comment type="subcellular location">
    <subcellularLocation>
        <location evidence="1">Membrane</location>
        <topology evidence="1">Multi-pass membrane protein</topology>
    </subcellularLocation>
</comment>
<dbReference type="OrthoDB" id="9808602at2"/>
<evidence type="ECO:0000256" key="1">
    <source>
        <dbReference type="ARBA" id="ARBA00004141"/>
    </source>
</evidence>
<dbReference type="InterPro" id="IPR017475">
    <property type="entry name" value="EPS_sugar_tfrase"/>
</dbReference>
<dbReference type="SUPFAM" id="SSF51735">
    <property type="entry name" value="NAD(P)-binding Rossmann-fold domains"/>
    <property type="match status" value="1"/>
</dbReference>
<keyword evidence="6 7" id="KW-0472">Membrane</keyword>
<evidence type="ECO:0000256" key="2">
    <source>
        <dbReference type="ARBA" id="ARBA00006464"/>
    </source>
</evidence>
<dbReference type="InterPro" id="IPR003362">
    <property type="entry name" value="Bact_transf"/>
</dbReference>
<dbReference type="AlphaFoldDB" id="A0A4R1K7M5"/>
<organism evidence="9 10">
    <name type="scientific">Celerinatantimonas diazotrophica</name>
    <dbReference type="NCBI Taxonomy" id="412034"/>
    <lineage>
        <taxon>Bacteria</taxon>
        <taxon>Pseudomonadati</taxon>
        <taxon>Pseudomonadota</taxon>
        <taxon>Gammaproteobacteria</taxon>
        <taxon>Celerinatantimonadaceae</taxon>
        <taxon>Celerinatantimonas</taxon>
    </lineage>
</organism>
<dbReference type="GO" id="GO:0089702">
    <property type="term" value="F:undecaprenyl-phosphate glucose phosphotransferase activity"/>
    <property type="evidence" value="ECO:0007669"/>
    <property type="project" value="TreeGrafter"/>
</dbReference>
<accession>A0A4R1K7M5</accession>
<dbReference type="Pfam" id="PF02397">
    <property type="entry name" value="Bac_transf"/>
    <property type="match status" value="1"/>
</dbReference>
<dbReference type="Pfam" id="PF13727">
    <property type="entry name" value="CoA_binding_3"/>
    <property type="match status" value="1"/>
</dbReference>
<feature type="transmembrane region" description="Helical" evidence="7">
    <location>
        <begin position="108"/>
        <end position="125"/>
    </location>
</feature>
<evidence type="ECO:0000313" key="9">
    <source>
        <dbReference type="EMBL" id="TCK59069.1"/>
    </source>
</evidence>
<comment type="similarity">
    <text evidence="2">Belongs to the bacterial sugar transferase family.</text>
</comment>
<evidence type="ECO:0000259" key="8">
    <source>
        <dbReference type="Pfam" id="PF02397"/>
    </source>
</evidence>
<feature type="domain" description="Bacterial sugar transferase" evidence="8">
    <location>
        <begin position="272"/>
        <end position="455"/>
    </location>
</feature>
<dbReference type="PANTHER" id="PTHR30576">
    <property type="entry name" value="COLANIC BIOSYNTHESIS UDP-GLUCOSE LIPID CARRIER TRANSFERASE"/>
    <property type="match status" value="1"/>
</dbReference>
<evidence type="ECO:0000256" key="3">
    <source>
        <dbReference type="ARBA" id="ARBA00022679"/>
    </source>
</evidence>
<sequence length="462" mass="53101">MNKLIYNWRANIGVITRLIDFVVILSSTLGIALEYNHLPISMYLLGIGTILIFYLISEFQHFYVSWRTTPFLSEAWQVTIIWFLSAFISVSIVTVLDHNLFYGRRHQVSWFVTTWLVLLVYRYIIRKLLRSFRINGHNIRHVAIVGTGELAGELAERIRSNPWMGLKIEYFYDDNLNVYSNKASLGDVYDLEQLIDDARAKKFERVYIALPVTHQNCISNLLKDLADTACTVLYVPDIFTFELLNSRVDNVDGLPVVNIYSTPLNGTNRILKRIFDLIVAGVILLIIAIPMIAIALAIKLSSKGPIFFKQTRYGIQGKPIKVWKFRSMTVMEDGNIVTQAKAGDSRLTPIGGFLRRTSLDELPQFFNVIQGSMSIVGPRPHAVAHNEIYRKVINGYMLRHMVKPGITGWAQINGWRGETDTVEKMEKRVEYDLEYIRNWSIFLDIKIIFLTIFKGFVGRNVY</sequence>
<protein>
    <submittedName>
        <fullName evidence="9">Putative colanic acid biosynthesis UDP-glucose lipid carrier transferase</fullName>
    </submittedName>
</protein>
<evidence type="ECO:0000256" key="4">
    <source>
        <dbReference type="ARBA" id="ARBA00022692"/>
    </source>
</evidence>
<evidence type="ECO:0000256" key="5">
    <source>
        <dbReference type="ARBA" id="ARBA00022989"/>
    </source>
</evidence>
<dbReference type="Proteomes" id="UP000295565">
    <property type="component" value="Unassembled WGS sequence"/>
</dbReference>
<feature type="transmembrane region" description="Helical" evidence="7">
    <location>
        <begin position="38"/>
        <end position="56"/>
    </location>
</feature>
<dbReference type="EMBL" id="SMGD01000011">
    <property type="protein sequence ID" value="TCK59069.1"/>
    <property type="molecule type" value="Genomic_DNA"/>
</dbReference>
<keyword evidence="10" id="KW-1185">Reference proteome</keyword>
<reference evidence="9 10" key="1">
    <citation type="submission" date="2019-03" db="EMBL/GenBank/DDBJ databases">
        <title>Genomic Encyclopedia of Type Strains, Phase IV (KMG-IV): sequencing the most valuable type-strain genomes for metagenomic binning, comparative biology and taxonomic classification.</title>
        <authorList>
            <person name="Goeker M."/>
        </authorList>
    </citation>
    <scope>NUCLEOTIDE SEQUENCE [LARGE SCALE GENOMIC DNA]</scope>
    <source>
        <strain evidence="9 10">DSM 18577</strain>
    </source>
</reference>
<dbReference type="GO" id="GO:0016020">
    <property type="term" value="C:membrane"/>
    <property type="evidence" value="ECO:0007669"/>
    <property type="project" value="UniProtKB-SubCell"/>
</dbReference>
<dbReference type="GO" id="GO:0009242">
    <property type="term" value="P:colanic acid biosynthetic process"/>
    <property type="evidence" value="ECO:0007669"/>
    <property type="project" value="TreeGrafter"/>
</dbReference>
<dbReference type="Gene3D" id="3.40.50.720">
    <property type="entry name" value="NAD(P)-binding Rossmann-like Domain"/>
    <property type="match status" value="1"/>
</dbReference>
<evidence type="ECO:0000313" key="10">
    <source>
        <dbReference type="Proteomes" id="UP000295565"/>
    </source>
</evidence>
<evidence type="ECO:0000256" key="6">
    <source>
        <dbReference type="ARBA" id="ARBA00023136"/>
    </source>
</evidence>
<keyword evidence="3 9" id="KW-0808">Transferase</keyword>
<dbReference type="NCBIfam" id="TIGR03025">
    <property type="entry name" value="EPS_sugtrans"/>
    <property type="match status" value="1"/>
</dbReference>
<comment type="caution">
    <text evidence="9">The sequence shown here is derived from an EMBL/GenBank/DDBJ whole genome shotgun (WGS) entry which is preliminary data.</text>
</comment>
<proteinExistence type="inferred from homology"/>
<evidence type="ECO:0000256" key="7">
    <source>
        <dbReference type="SAM" id="Phobius"/>
    </source>
</evidence>
<feature type="transmembrane region" description="Helical" evidence="7">
    <location>
        <begin position="274"/>
        <end position="298"/>
    </location>
</feature>